<sequence>MKIAVTSQNFRTVTAHAGKTRRFLIYDISCPCTPREVDRLDLPMEMAFHTFRGDRHPIDGMTALITAGAGEGFRKRMVQRGIELVVTGESDPLQAIVDYTQGVVKPAAPHDHADHAC</sequence>
<comment type="caution">
    <text evidence="1">The sequence shown here is derived from an EMBL/GenBank/DDBJ whole genome shotgun (WGS) entry which is preliminary data.</text>
</comment>
<keyword evidence="2" id="KW-1185">Reference proteome</keyword>
<proteinExistence type="predicted"/>
<evidence type="ECO:0000313" key="1">
    <source>
        <dbReference type="EMBL" id="OYD53315.1"/>
    </source>
</evidence>
<accession>A0A235EY01</accession>
<gene>
    <name evidence="1" type="ORF">CGK74_13990</name>
</gene>
<dbReference type="EMBL" id="NOIH01000015">
    <property type="protein sequence ID" value="OYD53315.1"/>
    <property type="molecule type" value="Genomic_DNA"/>
</dbReference>
<dbReference type="AlphaFoldDB" id="A0A235EY01"/>
<dbReference type="InterPro" id="IPR036105">
    <property type="entry name" value="DiNase_FeMo-co_biosyn_sf"/>
</dbReference>
<organism evidence="1 2">
    <name type="scientific">Thauera propionica</name>
    <dbReference type="NCBI Taxonomy" id="2019431"/>
    <lineage>
        <taxon>Bacteria</taxon>
        <taxon>Pseudomonadati</taxon>
        <taxon>Pseudomonadota</taxon>
        <taxon>Betaproteobacteria</taxon>
        <taxon>Rhodocyclales</taxon>
        <taxon>Zoogloeaceae</taxon>
        <taxon>Thauera</taxon>
    </lineage>
</organism>
<dbReference type="RefSeq" id="WP_094269056.1">
    <property type="nucleotide sequence ID" value="NZ_NOIH01000015.1"/>
</dbReference>
<protein>
    <submittedName>
        <fullName evidence="1">Nitrogen fixation protein</fullName>
    </submittedName>
</protein>
<name>A0A235EY01_9RHOO</name>
<dbReference type="Proteomes" id="UP000215181">
    <property type="component" value="Unassembled WGS sequence"/>
</dbReference>
<dbReference type="OrthoDB" id="9797941at2"/>
<evidence type="ECO:0000313" key="2">
    <source>
        <dbReference type="Proteomes" id="UP000215181"/>
    </source>
</evidence>
<dbReference type="Gene3D" id="3.30.420.130">
    <property type="entry name" value="Dinitrogenase iron-molybdenum cofactor biosynthesis domain"/>
    <property type="match status" value="1"/>
</dbReference>
<dbReference type="SUPFAM" id="SSF53146">
    <property type="entry name" value="Nitrogenase accessory factor-like"/>
    <property type="match status" value="1"/>
</dbReference>
<reference evidence="1 2" key="1">
    <citation type="submission" date="2017-07" db="EMBL/GenBank/DDBJ databases">
        <title>Thauera sp. KNDSS-Mac4 genome sequence and assembly.</title>
        <authorList>
            <person name="Mayilraj S."/>
        </authorList>
    </citation>
    <scope>NUCLEOTIDE SEQUENCE [LARGE SCALE GENOMIC DNA]</scope>
    <source>
        <strain evidence="1 2">KNDSS-Mac4</strain>
    </source>
</reference>